<keyword evidence="2" id="KW-1185">Reference proteome</keyword>
<protein>
    <submittedName>
        <fullName evidence="1">Uncharacterized protein</fullName>
    </submittedName>
</protein>
<sequence>MTRKPWWVYDPKTKQIDWTCGIKDPIECAHYLWEHYDPGTPVDLKYAIEYVRATGDRKLFDAVEGWVKGDGRPIDVLTGQPVGTPESVKAPLYDLLHEQKKPGDKNCPSSYKMGHQSGLNIGGSGSVV</sequence>
<evidence type="ECO:0000313" key="2">
    <source>
        <dbReference type="Proteomes" id="UP000198893"/>
    </source>
</evidence>
<dbReference type="AlphaFoldDB" id="A0A1H8SDH6"/>
<reference evidence="1 2" key="1">
    <citation type="submission" date="2016-10" db="EMBL/GenBank/DDBJ databases">
        <authorList>
            <person name="de Groot N.N."/>
        </authorList>
    </citation>
    <scope>NUCLEOTIDE SEQUENCE [LARGE SCALE GENOMIC DNA]</scope>
    <source>
        <strain evidence="1 2">DSM 27842</strain>
    </source>
</reference>
<dbReference type="Proteomes" id="UP000198893">
    <property type="component" value="Unassembled WGS sequence"/>
</dbReference>
<organism evidence="1 2">
    <name type="scientific">Salinihabitans flavidus</name>
    <dbReference type="NCBI Taxonomy" id="569882"/>
    <lineage>
        <taxon>Bacteria</taxon>
        <taxon>Pseudomonadati</taxon>
        <taxon>Pseudomonadota</taxon>
        <taxon>Alphaproteobacteria</taxon>
        <taxon>Rhodobacterales</taxon>
        <taxon>Roseobacteraceae</taxon>
        <taxon>Salinihabitans</taxon>
    </lineage>
</organism>
<dbReference type="EMBL" id="FODS01000011">
    <property type="protein sequence ID" value="SEO76338.1"/>
    <property type="molecule type" value="Genomic_DNA"/>
</dbReference>
<gene>
    <name evidence="1" type="ORF">SAMN04490248_111108</name>
</gene>
<name>A0A1H8SDH6_9RHOB</name>
<dbReference type="RefSeq" id="WP_093118303.1">
    <property type="nucleotide sequence ID" value="NZ_FODS01000011.1"/>
</dbReference>
<accession>A0A1H8SDH6</accession>
<evidence type="ECO:0000313" key="1">
    <source>
        <dbReference type="EMBL" id="SEO76338.1"/>
    </source>
</evidence>
<proteinExistence type="predicted"/>